<protein>
    <submittedName>
        <fullName evidence="1">Uncharacterized protein</fullName>
    </submittedName>
</protein>
<comment type="caution">
    <text evidence="1">The sequence shown here is derived from an EMBL/GenBank/DDBJ whole genome shotgun (WGS) entry which is preliminary data.</text>
</comment>
<keyword evidence="2" id="KW-1185">Reference proteome</keyword>
<name>A0A9Q1JDT2_SYNKA</name>
<organism evidence="1 2">
    <name type="scientific">Synaphobranchus kaupii</name>
    <name type="common">Kaup's arrowtooth eel</name>
    <dbReference type="NCBI Taxonomy" id="118154"/>
    <lineage>
        <taxon>Eukaryota</taxon>
        <taxon>Metazoa</taxon>
        <taxon>Chordata</taxon>
        <taxon>Craniata</taxon>
        <taxon>Vertebrata</taxon>
        <taxon>Euteleostomi</taxon>
        <taxon>Actinopterygii</taxon>
        <taxon>Neopterygii</taxon>
        <taxon>Teleostei</taxon>
        <taxon>Anguilliformes</taxon>
        <taxon>Synaphobranchidae</taxon>
        <taxon>Synaphobranchus</taxon>
    </lineage>
</organism>
<evidence type="ECO:0000313" key="2">
    <source>
        <dbReference type="Proteomes" id="UP001152622"/>
    </source>
</evidence>
<dbReference type="Proteomes" id="UP001152622">
    <property type="component" value="Chromosome 1"/>
</dbReference>
<accession>A0A9Q1JDT2</accession>
<reference evidence="1" key="1">
    <citation type="journal article" date="2023" name="Science">
        <title>Genome structures resolve the early diversification of teleost fishes.</title>
        <authorList>
            <person name="Parey E."/>
            <person name="Louis A."/>
            <person name="Montfort J."/>
            <person name="Bouchez O."/>
            <person name="Roques C."/>
            <person name="Iampietro C."/>
            <person name="Lluch J."/>
            <person name="Castinel A."/>
            <person name="Donnadieu C."/>
            <person name="Desvignes T."/>
            <person name="Floi Bucao C."/>
            <person name="Jouanno E."/>
            <person name="Wen M."/>
            <person name="Mejri S."/>
            <person name="Dirks R."/>
            <person name="Jansen H."/>
            <person name="Henkel C."/>
            <person name="Chen W.J."/>
            <person name="Zahm M."/>
            <person name="Cabau C."/>
            <person name="Klopp C."/>
            <person name="Thompson A.W."/>
            <person name="Robinson-Rechavi M."/>
            <person name="Braasch I."/>
            <person name="Lecointre G."/>
            <person name="Bobe J."/>
            <person name="Postlethwait J.H."/>
            <person name="Berthelot C."/>
            <person name="Roest Crollius H."/>
            <person name="Guiguen Y."/>
        </authorList>
    </citation>
    <scope>NUCLEOTIDE SEQUENCE</scope>
    <source>
        <strain evidence="1">WJC10195</strain>
    </source>
</reference>
<proteinExistence type="predicted"/>
<gene>
    <name evidence="1" type="ORF">SKAU_G00014320</name>
</gene>
<dbReference type="EMBL" id="JAINUF010000001">
    <property type="protein sequence ID" value="KAJ8380654.1"/>
    <property type="molecule type" value="Genomic_DNA"/>
</dbReference>
<evidence type="ECO:0000313" key="1">
    <source>
        <dbReference type="EMBL" id="KAJ8380654.1"/>
    </source>
</evidence>
<sequence>MGIFWCTWMPVKALSLTDPSSTCQSTVGYYKYENIKHSRRHSICLPLTMRTPAPNFHHPQGHATRALVSDI</sequence>
<dbReference type="AlphaFoldDB" id="A0A9Q1JDT2"/>